<accession>A0ABS9X0P7</accession>
<dbReference type="Proteomes" id="UP001139646">
    <property type="component" value="Unassembled WGS sequence"/>
</dbReference>
<name>A0ABS9X0P7_9GAMM</name>
<keyword evidence="2" id="KW-1185">Reference proteome</keyword>
<evidence type="ECO:0000313" key="2">
    <source>
        <dbReference type="Proteomes" id="UP001139646"/>
    </source>
</evidence>
<reference evidence="1" key="1">
    <citation type="submission" date="2022-01" db="EMBL/GenBank/DDBJ databases">
        <title>Colwellia maritima, isolated from seawater.</title>
        <authorList>
            <person name="Kristyanto S."/>
            <person name="Jung J."/>
            <person name="Jeon C.O."/>
        </authorList>
    </citation>
    <scope>NUCLEOTIDE SEQUENCE</scope>
    <source>
        <strain evidence="1">MSW7</strain>
    </source>
</reference>
<comment type="caution">
    <text evidence="1">The sequence shown here is derived from an EMBL/GenBank/DDBJ whole genome shotgun (WGS) entry which is preliminary data.</text>
</comment>
<organism evidence="1 2">
    <name type="scientific">Colwellia maritima</name>
    <dbReference type="NCBI Taxonomy" id="2912588"/>
    <lineage>
        <taxon>Bacteria</taxon>
        <taxon>Pseudomonadati</taxon>
        <taxon>Pseudomonadota</taxon>
        <taxon>Gammaproteobacteria</taxon>
        <taxon>Alteromonadales</taxon>
        <taxon>Colwelliaceae</taxon>
        <taxon>Colwellia</taxon>
    </lineage>
</organism>
<dbReference type="RefSeq" id="WP_242285358.1">
    <property type="nucleotide sequence ID" value="NZ_JAKKSL010000001.1"/>
</dbReference>
<proteinExistence type="predicted"/>
<dbReference type="EMBL" id="JAKKSL010000001">
    <property type="protein sequence ID" value="MCI2283635.1"/>
    <property type="molecule type" value="Genomic_DNA"/>
</dbReference>
<evidence type="ECO:0000313" key="1">
    <source>
        <dbReference type="EMBL" id="MCI2283635.1"/>
    </source>
</evidence>
<sequence length="82" mass="9300">MKKTLAFTLLVLFSNMSYSEEEKPVLEDAPKSYLLSLVADCSEYATQEEVEAQQLNTYLLQCVNEELEASYYKPISTLPPKA</sequence>
<protein>
    <submittedName>
        <fullName evidence="1">Uncharacterized protein</fullName>
    </submittedName>
</protein>
<gene>
    <name evidence="1" type="ORF">L3081_09840</name>
</gene>